<keyword evidence="3" id="KW-1185">Reference proteome</keyword>
<dbReference type="Proteomes" id="UP000559987">
    <property type="component" value="Unassembled WGS sequence"/>
</dbReference>
<accession>A0A839UW74</accession>
<sequence length="170" mass="18914">MPRDFRLADKTPARTSVQSSALKSPRTALFWAPYLMKEGSDLRIRAFFRYGPTGRSRHPACRTTFRGDLCPHTIIVGVFLLTNPCLIVSGSLFIFFLYEKKTNQKKRTPATRPIGFARSSRILGVAKTGSCLIVAQLGAHAQLPPKTRPPLTAAQGAPRADFVAKYVRYF</sequence>
<proteinExistence type="predicted"/>
<gene>
    <name evidence="2" type="ORF">FHS30_002788</name>
</gene>
<evidence type="ECO:0000313" key="2">
    <source>
        <dbReference type="EMBL" id="MBB3169575.1"/>
    </source>
</evidence>
<name>A0A839UW74_9GAMM</name>
<reference evidence="2 3" key="1">
    <citation type="submission" date="2020-08" db="EMBL/GenBank/DDBJ databases">
        <title>Genomic Encyclopedia of Type Strains, Phase III (KMG-III): the genomes of soil and plant-associated and newly described type strains.</title>
        <authorList>
            <person name="Whitman W."/>
        </authorList>
    </citation>
    <scope>NUCLEOTIDE SEQUENCE [LARGE SCALE GENOMIC DNA]</scope>
    <source>
        <strain evidence="2 3">CECT 8571</strain>
    </source>
</reference>
<keyword evidence="1" id="KW-0812">Transmembrane</keyword>
<organism evidence="2 3">
    <name type="scientific">Simiduia aestuariiviva</name>
    <dbReference type="NCBI Taxonomy" id="1510459"/>
    <lineage>
        <taxon>Bacteria</taxon>
        <taxon>Pseudomonadati</taxon>
        <taxon>Pseudomonadota</taxon>
        <taxon>Gammaproteobacteria</taxon>
        <taxon>Cellvibrionales</taxon>
        <taxon>Cellvibrionaceae</taxon>
        <taxon>Simiduia</taxon>
    </lineage>
</organism>
<feature type="transmembrane region" description="Helical" evidence="1">
    <location>
        <begin position="74"/>
        <end position="98"/>
    </location>
</feature>
<comment type="caution">
    <text evidence="2">The sequence shown here is derived from an EMBL/GenBank/DDBJ whole genome shotgun (WGS) entry which is preliminary data.</text>
</comment>
<dbReference type="AlphaFoldDB" id="A0A839UW74"/>
<keyword evidence="1" id="KW-0472">Membrane</keyword>
<dbReference type="EMBL" id="JACHXZ010000004">
    <property type="protein sequence ID" value="MBB3169575.1"/>
    <property type="molecule type" value="Genomic_DNA"/>
</dbReference>
<protein>
    <submittedName>
        <fullName evidence="2">Uncharacterized protein</fullName>
    </submittedName>
</protein>
<evidence type="ECO:0000256" key="1">
    <source>
        <dbReference type="SAM" id="Phobius"/>
    </source>
</evidence>
<evidence type="ECO:0000313" key="3">
    <source>
        <dbReference type="Proteomes" id="UP000559987"/>
    </source>
</evidence>
<keyword evidence="1" id="KW-1133">Transmembrane helix</keyword>